<feature type="compositionally biased region" description="Polar residues" evidence="5">
    <location>
        <begin position="168"/>
        <end position="178"/>
    </location>
</feature>
<sequence>MEPPPGRAAFDYYTAQSDYLQEVMRNQPRAPRVTPQIVIKGQSQPLQTMGMPHAHGPYGLLMPEAAGPSGDMHDSHPHTDAQRTLDHSLEHDDDFLNSFALPPLRNGGMDDIGIRGSTPQLDMNFGNMPLHLVDRDFESLPAELPSHVTDRLMLAAGRSQGPPHHSASHQYTHAQPQRSPSPAPDRAPLARTFSAPSGADIDWNLQLASTRDELPPQHEDGSQDSMDQQQPQPMLPRQQPPFAPSAHLAAAQQLEPAPQRLEGLPGAMGPPRWDQQQQQQQPAASKMGMGSARQGSGASSLHSGSSRRGGAGGAGQEPQELLLGASSDLREFAAHADIKQLHKVYLTPASKRKGKGGRQPATDPRLDPAVDPKKARRILANRLSAARSKLKQRSQIDDLQKQIENLERDKEAMAEDMATMQAACNEQLQIGSSLGQRLQALQELCGQQNSEHAELVQAHQLLNLKLPNIGPQGTSPPQRPAHTPMDATNARASAGPMSSQAGGKASADSLDARNRLVRELQQFELPPELRQLLMNIPASNAAVGAAAGGGSFASMPTSSASVPLSTSQAGML</sequence>
<feature type="compositionally biased region" description="Low complexity" evidence="5">
    <location>
        <begin position="223"/>
        <end position="237"/>
    </location>
</feature>
<dbReference type="SMART" id="SM00338">
    <property type="entry name" value="BRLZ"/>
    <property type="match status" value="1"/>
</dbReference>
<dbReference type="Pfam" id="PF07716">
    <property type="entry name" value="bZIP_2"/>
    <property type="match status" value="1"/>
</dbReference>
<dbReference type="Proteomes" id="UP001465755">
    <property type="component" value="Unassembled WGS sequence"/>
</dbReference>
<evidence type="ECO:0000256" key="5">
    <source>
        <dbReference type="SAM" id="MobiDB-lite"/>
    </source>
</evidence>
<keyword evidence="4" id="KW-0175">Coiled coil</keyword>
<protein>
    <recommendedName>
        <fullName evidence="6">BZIP domain-containing protein</fullName>
    </recommendedName>
</protein>
<evidence type="ECO:0000259" key="6">
    <source>
        <dbReference type="PROSITE" id="PS50217"/>
    </source>
</evidence>
<feature type="region of interest" description="Disordered" evidence="5">
    <location>
        <begin position="349"/>
        <end position="372"/>
    </location>
</feature>
<dbReference type="InterPro" id="IPR052483">
    <property type="entry name" value="bZIP_transcription_regulators"/>
</dbReference>
<comment type="caution">
    <text evidence="7">The sequence shown here is derived from an EMBL/GenBank/DDBJ whole genome shotgun (WGS) entry which is preliminary data.</text>
</comment>
<feature type="region of interest" description="Disordered" evidence="5">
    <location>
        <begin position="466"/>
        <end position="509"/>
    </location>
</feature>
<gene>
    <name evidence="7" type="ORF">WJX73_009280</name>
</gene>
<dbReference type="InterPro" id="IPR044759">
    <property type="entry name" value="bZIP_RF2"/>
</dbReference>
<evidence type="ECO:0000313" key="7">
    <source>
        <dbReference type="EMBL" id="KAK9800764.1"/>
    </source>
</evidence>
<keyword evidence="2" id="KW-0804">Transcription</keyword>
<feature type="region of interest" description="Disordered" evidence="5">
    <location>
        <begin position="157"/>
        <end position="200"/>
    </location>
</feature>
<proteinExistence type="predicted"/>
<dbReference type="EMBL" id="JALJOQ010000081">
    <property type="protein sequence ID" value="KAK9800764.1"/>
    <property type="molecule type" value="Genomic_DNA"/>
</dbReference>
<feature type="coiled-coil region" evidence="4">
    <location>
        <begin position="389"/>
        <end position="423"/>
    </location>
</feature>
<feature type="compositionally biased region" description="Low complexity" evidence="5">
    <location>
        <begin position="246"/>
        <end position="261"/>
    </location>
</feature>
<evidence type="ECO:0000256" key="4">
    <source>
        <dbReference type="SAM" id="Coils"/>
    </source>
</evidence>
<dbReference type="AlphaFoldDB" id="A0AAW1NW89"/>
<organism evidence="7 8">
    <name type="scientific">Symbiochloris irregularis</name>
    <dbReference type="NCBI Taxonomy" id="706552"/>
    <lineage>
        <taxon>Eukaryota</taxon>
        <taxon>Viridiplantae</taxon>
        <taxon>Chlorophyta</taxon>
        <taxon>core chlorophytes</taxon>
        <taxon>Trebouxiophyceae</taxon>
        <taxon>Trebouxiales</taxon>
        <taxon>Trebouxiaceae</taxon>
        <taxon>Symbiochloris</taxon>
    </lineage>
</organism>
<dbReference type="CDD" id="cd14703">
    <property type="entry name" value="bZIP_plant_RF2"/>
    <property type="match status" value="1"/>
</dbReference>
<dbReference type="PANTHER" id="PTHR46391">
    <property type="entry name" value="BASIC LEUCINE ZIPPER 34"/>
    <property type="match status" value="1"/>
</dbReference>
<evidence type="ECO:0000313" key="8">
    <source>
        <dbReference type="Proteomes" id="UP001465755"/>
    </source>
</evidence>
<keyword evidence="1" id="KW-0805">Transcription regulation</keyword>
<keyword evidence="3" id="KW-0539">Nucleus</keyword>
<evidence type="ECO:0000256" key="2">
    <source>
        <dbReference type="ARBA" id="ARBA00023163"/>
    </source>
</evidence>
<feature type="region of interest" description="Disordered" evidence="5">
    <location>
        <begin position="213"/>
        <end position="318"/>
    </location>
</feature>
<dbReference type="PROSITE" id="PS50217">
    <property type="entry name" value="BZIP"/>
    <property type="match status" value="1"/>
</dbReference>
<dbReference type="SUPFAM" id="SSF57959">
    <property type="entry name" value="Leucine zipper domain"/>
    <property type="match status" value="1"/>
</dbReference>
<dbReference type="InterPro" id="IPR046347">
    <property type="entry name" value="bZIP_sf"/>
</dbReference>
<dbReference type="PANTHER" id="PTHR46391:SF35">
    <property type="entry name" value="BASIC LEUCINE ZIPPER 34-LIKE ISOFORM X1"/>
    <property type="match status" value="1"/>
</dbReference>
<feature type="domain" description="BZIP" evidence="6">
    <location>
        <begin position="371"/>
        <end position="421"/>
    </location>
</feature>
<dbReference type="InterPro" id="IPR004827">
    <property type="entry name" value="bZIP"/>
</dbReference>
<evidence type="ECO:0000256" key="1">
    <source>
        <dbReference type="ARBA" id="ARBA00023015"/>
    </source>
</evidence>
<keyword evidence="8" id="KW-1185">Reference proteome</keyword>
<dbReference type="GO" id="GO:0003700">
    <property type="term" value="F:DNA-binding transcription factor activity"/>
    <property type="evidence" value="ECO:0007669"/>
    <property type="project" value="InterPro"/>
</dbReference>
<name>A0AAW1NW89_9CHLO</name>
<evidence type="ECO:0000256" key="3">
    <source>
        <dbReference type="ARBA" id="ARBA00023242"/>
    </source>
</evidence>
<feature type="compositionally biased region" description="Low complexity" evidence="5">
    <location>
        <begin position="295"/>
        <end position="306"/>
    </location>
</feature>
<reference evidence="7 8" key="1">
    <citation type="journal article" date="2024" name="Nat. Commun.">
        <title>Phylogenomics reveals the evolutionary origins of lichenization in chlorophyte algae.</title>
        <authorList>
            <person name="Puginier C."/>
            <person name="Libourel C."/>
            <person name="Otte J."/>
            <person name="Skaloud P."/>
            <person name="Haon M."/>
            <person name="Grisel S."/>
            <person name="Petersen M."/>
            <person name="Berrin J.G."/>
            <person name="Delaux P.M."/>
            <person name="Dal Grande F."/>
            <person name="Keller J."/>
        </authorList>
    </citation>
    <scope>NUCLEOTIDE SEQUENCE [LARGE SCALE GENOMIC DNA]</scope>
    <source>
        <strain evidence="7 8">SAG 2036</strain>
    </source>
</reference>
<accession>A0AAW1NW89</accession>